<evidence type="ECO:0000259" key="4">
    <source>
        <dbReference type="PROSITE" id="PS51752"/>
    </source>
</evidence>
<evidence type="ECO:0000256" key="2">
    <source>
        <dbReference type="ARBA" id="ARBA00022734"/>
    </source>
</evidence>
<dbReference type="CDD" id="cd09612">
    <property type="entry name" value="Jacalin"/>
    <property type="match status" value="2"/>
</dbReference>
<evidence type="ECO:0000313" key="6">
    <source>
        <dbReference type="Proteomes" id="UP000323000"/>
    </source>
</evidence>
<accession>A0A5C7H5L8</accession>
<keyword evidence="6" id="KW-1185">Reference proteome</keyword>
<evidence type="ECO:0000256" key="1">
    <source>
        <dbReference type="ARBA" id="ARBA00006568"/>
    </source>
</evidence>
<keyword evidence="3" id="KW-0677">Repeat</keyword>
<dbReference type="EMBL" id="VAHF01000010">
    <property type="protein sequence ID" value="TXG52227.1"/>
    <property type="molecule type" value="Genomic_DNA"/>
</dbReference>
<comment type="similarity">
    <text evidence="1">Belongs to the jacalin lectin family.</text>
</comment>
<evidence type="ECO:0000313" key="5">
    <source>
        <dbReference type="EMBL" id="TXG52227.1"/>
    </source>
</evidence>
<dbReference type="SUPFAM" id="SSF51101">
    <property type="entry name" value="Mannose-binding lectins"/>
    <property type="match status" value="2"/>
</dbReference>
<keyword evidence="2" id="KW-0430">Lectin</keyword>
<dbReference type="SMART" id="SM00915">
    <property type="entry name" value="Jacalin"/>
    <property type="match status" value="2"/>
</dbReference>
<evidence type="ECO:0000256" key="3">
    <source>
        <dbReference type="ARBA" id="ARBA00022737"/>
    </source>
</evidence>
<dbReference type="Gene3D" id="2.100.10.30">
    <property type="entry name" value="Jacalin-like lectin domain"/>
    <property type="match status" value="2"/>
</dbReference>
<dbReference type="Pfam" id="PF01419">
    <property type="entry name" value="Jacalin"/>
    <property type="match status" value="2"/>
</dbReference>
<feature type="domain" description="Jacalin-type lectin" evidence="4">
    <location>
        <begin position="14"/>
        <end position="159"/>
    </location>
</feature>
<name>A0A5C7H5L8_9ROSI</name>
<organism evidence="5 6">
    <name type="scientific">Acer yangbiense</name>
    <dbReference type="NCBI Taxonomy" id="1000413"/>
    <lineage>
        <taxon>Eukaryota</taxon>
        <taxon>Viridiplantae</taxon>
        <taxon>Streptophyta</taxon>
        <taxon>Embryophyta</taxon>
        <taxon>Tracheophyta</taxon>
        <taxon>Spermatophyta</taxon>
        <taxon>Magnoliopsida</taxon>
        <taxon>eudicotyledons</taxon>
        <taxon>Gunneridae</taxon>
        <taxon>Pentapetalae</taxon>
        <taxon>rosids</taxon>
        <taxon>malvids</taxon>
        <taxon>Sapindales</taxon>
        <taxon>Sapindaceae</taxon>
        <taxon>Hippocastanoideae</taxon>
        <taxon>Acereae</taxon>
        <taxon>Acer</taxon>
    </lineage>
</organism>
<dbReference type="InterPro" id="IPR033734">
    <property type="entry name" value="Jacalin-like_lectin_dom_plant"/>
</dbReference>
<dbReference type="GO" id="GO:0030246">
    <property type="term" value="F:carbohydrate binding"/>
    <property type="evidence" value="ECO:0007669"/>
    <property type="project" value="UniProtKB-KW"/>
</dbReference>
<dbReference type="AlphaFoldDB" id="A0A5C7H5L8"/>
<sequence length="260" mass="29178">MVNLPEQSYNFDNSTKIWYWGSKFTDESEWNYKPNGGIVEITICYSDNEVIYALSFKNVDKNGNAECSRKFGGDGGNKEKVIKLDWPREYLTSISWTCETFRGFYVIQSLCFETNKNKYGPFGPTTGIFGKFSMDGVVIVGFHGYHGIYLDGLGCYVKSSIDLFGPSRPRQVVTAKIKMDESGEYISGVMGFYGPIDENASYAYDVLRSLSFYSNKGKYGPFGKEIGIFFSSPIYNGKVVGFHGKSGDYLEAIGVHMELI</sequence>
<dbReference type="OrthoDB" id="4325201at2759"/>
<dbReference type="PANTHER" id="PTHR47293:SF66">
    <property type="entry name" value="JACALIN-RELATED LECTIN 11-RELATED"/>
    <property type="match status" value="1"/>
</dbReference>
<protein>
    <recommendedName>
        <fullName evidence="4">Jacalin-type lectin domain-containing protein</fullName>
    </recommendedName>
</protein>
<dbReference type="PANTHER" id="PTHR47293">
    <property type="entry name" value="JACALIN-RELATED LECTIN 3"/>
    <property type="match status" value="1"/>
</dbReference>
<proteinExistence type="inferred from homology"/>
<dbReference type="InterPro" id="IPR036404">
    <property type="entry name" value="Jacalin-like_lectin_dom_sf"/>
</dbReference>
<dbReference type="Proteomes" id="UP000323000">
    <property type="component" value="Chromosome 10"/>
</dbReference>
<gene>
    <name evidence="5" type="ORF">EZV62_021396</name>
</gene>
<dbReference type="InterPro" id="IPR001229">
    <property type="entry name" value="Jacalin-like_lectin_dom"/>
</dbReference>
<dbReference type="PROSITE" id="PS51752">
    <property type="entry name" value="JACALIN_LECTIN"/>
    <property type="match status" value="2"/>
</dbReference>
<feature type="domain" description="Jacalin-type lectin" evidence="4">
    <location>
        <begin position="177"/>
        <end position="259"/>
    </location>
</feature>
<comment type="caution">
    <text evidence="5">The sequence shown here is derived from an EMBL/GenBank/DDBJ whole genome shotgun (WGS) entry which is preliminary data.</text>
</comment>
<reference evidence="6" key="1">
    <citation type="journal article" date="2019" name="Gigascience">
        <title>De novo genome assembly of the endangered Acer yangbiense, a plant species with extremely small populations endemic to Yunnan Province, China.</title>
        <authorList>
            <person name="Yang J."/>
            <person name="Wariss H.M."/>
            <person name="Tao L."/>
            <person name="Zhang R."/>
            <person name="Yun Q."/>
            <person name="Hollingsworth P."/>
            <person name="Dao Z."/>
            <person name="Luo G."/>
            <person name="Guo H."/>
            <person name="Ma Y."/>
            <person name="Sun W."/>
        </authorList>
    </citation>
    <scope>NUCLEOTIDE SEQUENCE [LARGE SCALE GENOMIC DNA]</scope>
    <source>
        <strain evidence="6">cv. Malutang</strain>
    </source>
</reference>